<gene>
    <name evidence="2" type="ORF">FN976_01115</name>
</gene>
<evidence type="ECO:0000313" key="2">
    <source>
        <dbReference type="EMBL" id="TWO72875.1"/>
    </source>
</evidence>
<feature type="domain" description="DUF4130" evidence="1">
    <location>
        <begin position="82"/>
        <end position="201"/>
    </location>
</feature>
<organism evidence="2 3">
    <name type="scientific">Caenimonas sedimenti</name>
    <dbReference type="NCBI Taxonomy" id="2596921"/>
    <lineage>
        <taxon>Bacteria</taxon>
        <taxon>Pseudomonadati</taxon>
        <taxon>Pseudomonadota</taxon>
        <taxon>Betaproteobacteria</taxon>
        <taxon>Burkholderiales</taxon>
        <taxon>Comamonadaceae</taxon>
        <taxon>Caenimonas</taxon>
    </lineage>
</organism>
<dbReference type="AlphaFoldDB" id="A0A562ZX57"/>
<reference evidence="2 3" key="1">
    <citation type="submission" date="2019-07" db="EMBL/GenBank/DDBJ databases">
        <title>Caenimonas sedimenti sp. nov., isolated from activated sludge.</title>
        <authorList>
            <person name="Xu J."/>
        </authorList>
    </citation>
    <scope>NUCLEOTIDE SEQUENCE [LARGE SCALE GENOMIC DNA]</scope>
    <source>
        <strain evidence="2 3">HX-9-20</strain>
    </source>
</reference>
<dbReference type="EMBL" id="VOBQ01000002">
    <property type="protein sequence ID" value="TWO72875.1"/>
    <property type="molecule type" value="Genomic_DNA"/>
</dbReference>
<dbReference type="Proteomes" id="UP000318199">
    <property type="component" value="Unassembled WGS sequence"/>
</dbReference>
<sequence length="222" mass="24559">MPRLISTNFDSFATQAGVLLTGGVHPASVSWDVDPGSAVPPNEVPPVLAPKGGVQRRAGRSAVVPASFVKASEYVVRHRDDDRFDVLYRLLWRFVHEAAHRPTRDDPDMHRVLLMAHAVRRNIHKLKMQTRLRAIPEASLPGGALLVGWCEPAHRVLEPLAQWLAKQHAGACWMLLSPQGSAYWDTALLHYAAGLDAAPARDAADEDWTRRWHALFPLAAAK</sequence>
<accession>A0A562ZX57</accession>
<protein>
    <submittedName>
        <fullName evidence="2">DUF4130 domain-containing protein</fullName>
    </submittedName>
</protein>
<dbReference type="InterPro" id="IPR025404">
    <property type="entry name" value="DUF4130"/>
</dbReference>
<proteinExistence type="predicted"/>
<evidence type="ECO:0000259" key="1">
    <source>
        <dbReference type="Pfam" id="PF13566"/>
    </source>
</evidence>
<name>A0A562ZX57_9BURK</name>
<dbReference type="OrthoDB" id="5290748at2"/>
<evidence type="ECO:0000313" key="3">
    <source>
        <dbReference type="Proteomes" id="UP000318199"/>
    </source>
</evidence>
<dbReference type="Pfam" id="PF13566">
    <property type="entry name" value="DUF4130"/>
    <property type="match status" value="1"/>
</dbReference>
<keyword evidence="3" id="KW-1185">Reference proteome</keyword>
<dbReference type="RefSeq" id="WP_145890130.1">
    <property type="nucleotide sequence ID" value="NZ_VOBQ01000002.1"/>
</dbReference>
<comment type="caution">
    <text evidence="2">The sequence shown here is derived from an EMBL/GenBank/DDBJ whole genome shotgun (WGS) entry which is preliminary data.</text>
</comment>